<name>A0A9Q9EKJ3_9PEZI</name>
<evidence type="ECO:0000256" key="2">
    <source>
        <dbReference type="ARBA" id="ARBA00023128"/>
    </source>
</evidence>
<evidence type="ECO:0000256" key="3">
    <source>
        <dbReference type="SAM" id="MobiDB-lite"/>
    </source>
</evidence>
<evidence type="ECO:0000313" key="5">
    <source>
        <dbReference type="Proteomes" id="UP001056384"/>
    </source>
</evidence>
<keyword evidence="2" id="KW-0496">Mitochondrion</keyword>
<evidence type="ECO:0000313" key="4">
    <source>
        <dbReference type="EMBL" id="USW53324.1"/>
    </source>
</evidence>
<feature type="compositionally biased region" description="Polar residues" evidence="3">
    <location>
        <begin position="139"/>
        <end position="154"/>
    </location>
</feature>
<feature type="compositionally biased region" description="Polar residues" evidence="3">
    <location>
        <begin position="8"/>
        <end position="30"/>
    </location>
</feature>
<dbReference type="InterPro" id="IPR018828">
    <property type="entry name" value="RRG7"/>
</dbReference>
<evidence type="ECO:0000256" key="1">
    <source>
        <dbReference type="ARBA" id="ARBA00004173"/>
    </source>
</evidence>
<protein>
    <recommendedName>
        <fullName evidence="6">Required for respiratory growth protein 7, mitochondrial</fullName>
    </recommendedName>
</protein>
<proteinExistence type="predicted"/>
<dbReference type="EMBL" id="CP099422">
    <property type="protein sequence ID" value="USW53324.1"/>
    <property type="molecule type" value="Genomic_DNA"/>
</dbReference>
<organism evidence="4 5">
    <name type="scientific">Septoria linicola</name>
    <dbReference type="NCBI Taxonomy" id="215465"/>
    <lineage>
        <taxon>Eukaryota</taxon>
        <taxon>Fungi</taxon>
        <taxon>Dikarya</taxon>
        <taxon>Ascomycota</taxon>
        <taxon>Pezizomycotina</taxon>
        <taxon>Dothideomycetes</taxon>
        <taxon>Dothideomycetidae</taxon>
        <taxon>Mycosphaerellales</taxon>
        <taxon>Mycosphaerellaceae</taxon>
        <taxon>Septoria</taxon>
    </lineage>
</organism>
<feature type="region of interest" description="Disordered" evidence="3">
    <location>
        <begin position="1"/>
        <end position="30"/>
    </location>
</feature>
<dbReference type="Proteomes" id="UP001056384">
    <property type="component" value="Chromosome 5"/>
</dbReference>
<reference evidence="4" key="1">
    <citation type="submission" date="2022-06" db="EMBL/GenBank/DDBJ databases">
        <title>Complete genome sequences of two strains of the flax pathogen Septoria linicola.</title>
        <authorList>
            <person name="Lapalu N."/>
            <person name="Simon A."/>
            <person name="Demenou B."/>
            <person name="Paumier D."/>
            <person name="Guillot M.-P."/>
            <person name="Gout L."/>
            <person name="Valade R."/>
        </authorList>
    </citation>
    <scope>NUCLEOTIDE SEQUENCE</scope>
    <source>
        <strain evidence="4">SE15195</strain>
    </source>
</reference>
<dbReference type="GO" id="GO:0005739">
    <property type="term" value="C:mitochondrion"/>
    <property type="evidence" value="ECO:0007669"/>
    <property type="project" value="UniProtKB-SubCell"/>
</dbReference>
<feature type="compositionally biased region" description="Basic and acidic residues" evidence="3">
    <location>
        <begin position="87"/>
        <end position="122"/>
    </location>
</feature>
<evidence type="ECO:0008006" key="6">
    <source>
        <dbReference type="Google" id="ProtNLM"/>
    </source>
</evidence>
<dbReference type="AlphaFoldDB" id="A0A9Q9EKJ3"/>
<keyword evidence="5" id="KW-1185">Reference proteome</keyword>
<dbReference type="Pfam" id="PF10356">
    <property type="entry name" value="RRG7"/>
    <property type="match status" value="2"/>
</dbReference>
<feature type="region of interest" description="Disordered" evidence="3">
    <location>
        <begin position="76"/>
        <end position="171"/>
    </location>
</feature>
<sequence length="361" mass="39387">MSAVDVVSCSSALPSADHATSSRPTTCTKTSAANTNGVHSFFHHFAPPQLPRTEPVQRTRQVTTLRQHLRELARESKEKLNAAGTASREKSAQPVERKADISRRPAAPKKTDRGSKTADDVAGHAPLTDMMKGTKQDGNDTSTKTPRKQSNGLTSEPPPRLSPRTDQSKHHDLDSFLAYATTRNMDPASTWYRGTNYEYAVQQALAGYHFKLHRTGRANDLGIDLLGEWSLPQDMAAGNLPRELKVLIQCKLSTGRPCNVRELEGAYVGAPAGWRGAGVMAFLVSAKPATPGVRGAMQRSRLPMGFLQVTEIGQVQQFIWNHIAHEARLTGMSTTHTFSTTAGKSDKPQSKIALVYQGRPL</sequence>
<dbReference type="PANTHER" id="PTHR28133:SF1">
    <property type="entry name" value="REQUIRED FOR RESPIRATORY GROWTH PROTEIN 7, MITOCHONDRIAL"/>
    <property type="match status" value="1"/>
</dbReference>
<comment type="subcellular location">
    <subcellularLocation>
        <location evidence="1">Mitochondrion</location>
    </subcellularLocation>
</comment>
<accession>A0A9Q9EKJ3</accession>
<gene>
    <name evidence="4" type="ORF">Slin15195_G066430</name>
</gene>
<dbReference type="PANTHER" id="PTHR28133">
    <property type="entry name" value="REQUIRED FOR RESPIRATORY GROWTH PROTEIN 7, MITOCHONDRIAL"/>
    <property type="match status" value="1"/>
</dbReference>
<dbReference type="OrthoDB" id="20734at2759"/>